<proteinExistence type="predicted"/>
<evidence type="ECO:0000256" key="2">
    <source>
        <dbReference type="SAM" id="MobiDB-lite"/>
    </source>
</evidence>
<dbReference type="Pfam" id="PF24476">
    <property type="entry name" value="DUF7580"/>
    <property type="match status" value="1"/>
</dbReference>
<evidence type="ECO:0000313" key="4">
    <source>
        <dbReference type="EMBL" id="KAL1586569.1"/>
    </source>
</evidence>
<dbReference type="AlphaFoldDB" id="A0AB34KNF5"/>
<dbReference type="PANTHER" id="PTHR35186:SF4">
    <property type="entry name" value="PRION-INHIBITION AND PROPAGATION HELO DOMAIN-CONTAINING PROTEIN"/>
    <property type="match status" value="1"/>
</dbReference>
<gene>
    <name evidence="4" type="ORF">WHR41_05368</name>
</gene>
<feature type="region of interest" description="Disordered" evidence="2">
    <location>
        <begin position="262"/>
        <end position="311"/>
    </location>
</feature>
<dbReference type="EMBL" id="JAAQHG020000014">
    <property type="protein sequence ID" value="KAL1586569.1"/>
    <property type="molecule type" value="Genomic_DNA"/>
</dbReference>
<dbReference type="InterPro" id="IPR056002">
    <property type="entry name" value="DUF7580"/>
</dbReference>
<feature type="domain" description="DUF7580" evidence="3">
    <location>
        <begin position="321"/>
        <end position="567"/>
    </location>
</feature>
<protein>
    <recommendedName>
        <fullName evidence="3">DUF7580 domain-containing protein</fullName>
    </recommendedName>
</protein>
<feature type="compositionally biased region" description="Polar residues" evidence="2">
    <location>
        <begin position="288"/>
        <end position="311"/>
    </location>
</feature>
<comment type="caution">
    <text evidence="4">The sequence shown here is derived from an EMBL/GenBank/DDBJ whole genome shotgun (WGS) entry which is preliminary data.</text>
</comment>
<sequence length="576" mass="63008">MSGLEVAGLSIAIFSVACKAVSNYRGRLRTKDVEELASSLDIHSLIFTNSIRHLLSAALPDSEVEALIKDSKGPAWKEQSLRERVIKNLGEDADRLLQLIETIKKTISALEVKLSKIEKEDDKMSKRASRVIKSFLHGKGLKDHNPSMTLLKARVTEFRTLAQDAVILASSRTQTPLPEPELPPDLYHVHDCANSLYDAVRACWTCGCPDSHPIHMQLEIWSIPASGNDDTACLAFALLFADSAEKAEDCNWMTAEIAISQASPGTHPSTPGSPSSPSGSVHRLLHPQTISNSSSTAAVPGSTANPYATPSNDQANQVAVIHDLCTFVRGYEQATPTIPPRMRSRQRSGSMTSACGRSVRLFSKARPGVTKSSFRLSDVYSRRTFLRKKHRIRLALMLAWSVLQISCTSWLPGKWTRDNILLVMDASQVPIPYISHRFQSQRTSTVSLPSLATSGGNELMQYTDNISMFALGVFLLELCHNQSIEDLAKDDEKQRNGELEPPFPLETATRVSGLVEEELGASYAAAVKACLSFPSVELDENGKPKNHAAFASLVMREIIKPLKKTAAAFGSDAGMI</sequence>
<dbReference type="RefSeq" id="XP_069229674.1">
    <property type="nucleotide sequence ID" value="XM_069373973.1"/>
</dbReference>
<evidence type="ECO:0000256" key="1">
    <source>
        <dbReference type="SAM" id="Coils"/>
    </source>
</evidence>
<keyword evidence="5" id="KW-1185">Reference proteome</keyword>
<reference evidence="4 5" key="1">
    <citation type="journal article" date="2020" name="Microbiol. Resour. Announc.">
        <title>Draft Genome Sequence of a Cladosporium Species Isolated from the Mesophotic Ascidian Didemnum maculosum.</title>
        <authorList>
            <person name="Gioti A."/>
            <person name="Siaperas R."/>
            <person name="Nikolaivits E."/>
            <person name="Le Goff G."/>
            <person name="Ouazzani J."/>
            <person name="Kotoulas G."/>
            <person name="Topakas E."/>
        </authorList>
    </citation>
    <scope>NUCLEOTIDE SEQUENCE [LARGE SCALE GENOMIC DNA]</scope>
    <source>
        <strain evidence="4 5">TM138-S3</strain>
    </source>
</reference>
<dbReference type="PANTHER" id="PTHR35186">
    <property type="entry name" value="ANK_REP_REGION DOMAIN-CONTAINING PROTEIN"/>
    <property type="match status" value="1"/>
</dbReference>
<feature type="compositionally biased region" description="Low complexity" evidence="2">
    <location>
        <begin position="263"/>
        <end position="280"/>
    </location>
</feature>
<feature type="coiled-coil region" evidence="1">
    <location>
        <begin position="86"/>
        <end position="120"/>
    </location>
</feature>
<keyword evidence="1" id="KW-0175">Coiled coil</keyword>
<evidence type="ECO:0000259" key="3">
    <source>
        <dbReference type="Pfam" id="PF24476"/>
    </source>
</evidence>
<evidence type="ECO:0000313" key="5">
    <source>
        <dbReference type="Proteomes" id="UP000803884"/>
    </source>
</evidence>
<accession>A0AB34KNF5</accession>
<dbReference type="Proteomes" id="UP000803884">
    <property type="component" value="Unassembled WGS sequence"/>
</dbReference>
<dbReference type="GeneID" id="96006811"/>
<organism evidence="4 5">
    <name type="scientific">Cladosporium halotolerans</name>
    <dbReference type="NCBI Taxonomy" id="1052096"/>
    <lineage>
        <taxon>Eukaryota</taxon>
        <taxon>Fungi</taxon>
        <taxon>Dikarya</taxon>
        <taxon>Ascomycota</taxon>
        <taxon>Pezizomycotina</taxon>
        <taxon>Dothideomycetes</taxon>
        <taxon>Dothideomycetidae</taxon>
        <taxon>Cladosporiales</taxon>
        <taxon>Cladosporiaceae</taxon>
        <taxon>Cladosporium</taxon>
    </lineage>
</organism>
<name>A0AB34KNF5_9PEZI</name>